<evidence type="ECO:0000256" key="3">
    <source>
        <dbReference type="ARBA" id="ARBA00012910"/>
    </source>
</evidence>
<dbReference type="InterPro" id="IPR000891">
    <property type="entry name" value="PYR_CT"/>
</dbReference>
<evidence type="ECO:0000256" key="2">
    <source>
        <dbReference type="ARBA" id="ARBA00009405"/>
    </source>
</evidence>
<dbReference type="InterPro" id="IPR043594">
    <property type="entry name" value="HMGL"/>
</dbReference>
<dbReference type="AlphaFoldDB" id="A0A2T3NVJ0"/>
<dbReference type="SUPFAM" id="SSF51569">
    <property type="entry name" value="Aldolase"/>
    <property type="match status" value="1"/>
</dbReference>
<dbReference type="EMBL" id="PYMA01000004">
    <property type="protein sequence ID" value="PSW20303.1"/>
    <property type="molecule type" value="Genomic_DNA"/>
</dbReference>
<organism evidence="7 8">
    <name type="scientific">Photobacterium sanctipauli</name>
    <dbReference type="NCBI Taxonomy" id="1342794"/>
    <lineage>
        <taxon>Bacteria</taxon>
        <taxon>Pseudomonadati</taxon>
        <taxon>Pseudomonadota</taxon>
        <taxon>Gammaproteobacteria</taxon>
        <taxon>Vibrionales</taxon>
        <taxon>Vibrionaceae</taxon>
        <taxon>Photobacterium</taxon>
    </lineage>
</organism>
<dbReference type="GO" id="GO:0006552">
    <property type="term" value="P:L-leucine catabolic process"/>
    <property type="evidence" value="ECO:0007669"/>
    <property type="project" value="TreeGrafter"/>
</dbReference>
<keyword evidence="5 7" id="KW-0456">Lyase</keyword>
<dbReference type="InterPro" id="IPR013785">
    <property type="entry name" value="Aldolase_TIM"/>
</dbReference>
<comment type="pathway">
    <text evidence="1">Metabolic intermediate metabolism; (S)-3-hydroxy-3-methylglutaryl-CoA degradation; acetoacetate from (S)-3-hydroxy-3-methylglutaryl-CoA: step 1/1.</text>
</comment>
<evidence type="ECO:0000313" key="7">
    <source>
        <dbReference type="EMBL" id="PSW20303.1"/>
    </source>
</evidence>
<dbReference type="OrthoDB" id="9784013at2"/>
<dbReference type="EC" id="4.1.3.4" evidence="3"/>
<dbReference type="FunFam" id="3.20.20.70:FF:000201">
    <property type="entry name" value="Hydroxymethylglutaryl-CoA lyase"/>
    <property type="match status" value="1"/>
</dbReference>
<dbReference type="CDD" id="cd07938">
    <property type="entry name" value="DRE_TIM_HMGL"/>
    <property type="match status" value="1"/>
</dbReference>
<dbReference type="GO" id="GO:0046872">
    <property type="term" value="F:metal ion binding"/>
    <property type="evidence" value="ECO:0007669"/>
    <property type="project" value="UniProtKB-KW"/>
</dbReference>
<gene>
    <name evidence="7" type="ORF">C9I98_09645</name>
</gene>
<keyword evidence="8" id="KW-1185">Reference proteome</keyword>
<dbReference type="PANTHER" id="PTHR42738:SF7">
    <property type="entry name" value="HYDROXYMETHYLGLUTARYL-COA LYASE"/>
    <property type="match status" value="1"/>
</dbReference>
<dbReference type="PROSITE" id="PS50991">
    <property type="entry name" value="PYR_CT"/>
    <property type="match status" value="1"/>
</dbReference>
<dbReference type="Pfam" id="PF00682">
    <property type="entry name" value="HMGL-like"/>
    <property type="match status" value="1"/>
</dbReference>
<evidence type="ECO:0000313" key="8">
    <source>
        <dbReference type="Proteomes" id="UP000241771"/>
    </source>
</evidence>
<evidence type="ECO:0000259" key="6">
    <source>
        <dbReference type="PROSITE" id="PS50991"/>
    </source>
</evidence>
<reference evidence="7 8" key="1">
    <citation type="submission" date="2018-01" db="EMBL/GenBank/DDBJ databases">
        <title>Whole genome sequencing of Histamine producing bacteria.</title>
        <authorList>
            <person name="Butler K."/>
        </authorList>
    </citation>
    <scope>NUCLEOTIDE SEQUENCE [LARGE SCALE GENOMIC DNA]</scope>
    <source>
        <strain evidence="7 8">DSM 100436</strain>
    </source>
</reference>
<dbReference type="Gene3D" id="3.20.20.70">
    <property type="entry name" value="Aldolase class I"/>
    <property type="match status" value="1"/>
</dbReference>
<evidence type="ECO:0000256" key="5">
    <source>
        <dbReference type="ARBA" id="ARBA00023239"/>
    </source>
</evidence>
<keyword evidence="4" id="KW-0479">Metal-binding</keyword>
<evidence type="ECO:0000256" key="1">
    <source>
        <dbReference type="ARBA" id="ARBA00005143"/>
    </source>
</evidence>
<comment type="caution">
    <text evidence="7">The sequence shown here is derived from an EMBL/GenBank/DDBJ whole genome shotgun (WGS) entry which is preliminary data.</text>
</comment>
<dbReference type="Proteomes" id="UP000241771">
    <property type="component" value="Unassembled WGS sequence"/>
</dbReference>
<feature type="domain" description="Pyruvate carboxyltransferase" evidence="6">
    <location>
        <begin position="15"/>
        <end position="281"/>
    </location>
</feature>
<comment type="similarity">
    <text evidence="2">Belongs to the HMG-CoA lyase family.</text>
</comment>
<proteinExistence type="inferred from homology"/>
<dbReference type="GO" id="GO:0046951">
    <property type="term" value="P:ketone body biosynthetic process"/>
    <property type="evidence" value="ECO:0007669"/>
    <property type="project" value="TreeGrafter"/>
</dbReference>
<dbReference type="PANTHER" id="PTHR42738">
    <property type="entry name" value="HYDROXYMETHYLGLUTARYL-COA LYASE"/>
    <property type="match status" value="1"/>
</dbReference>
<protein>
    <recommendedName>
        <fullName evidence="3">hydroxymethylglutaryl-CoA lyase</fullName>
        <ecNumber evidence="3">4.1.3.4</ecNumber>
    </recommendedName>
</protein>
<evidence type="ECO:0000256" key="4">
    <source>
        <dbReference type="ARBA" id="ARBA00022723"/>
    </source>
</evidence>
<name>A0A2T3NVJ0_9GAMM</name>
<dbReference type="NCBIfam" id="NF004283">
    <property type="entry name" value="PRK05692.1"/>
    <property type="match status" value="1"/>
</dbReference>
<accession>A0A2T3NVJ0</accession>
<sequence length="308" mass="33020">MTKITVSDIQLPDKVSIFEVGARDGLQNEPTIETSHKIAFIDALSQTGLRHIEAGAFVSPKRVPQMADSSKVLEQINRLTNISYSALTPNIQGFELALQAEVNEIAIFGSASEGFSQRNINCSITESLKRFDAVMALAKCHDIPVRGYLSCICDCPYDGPTKPEQVAAVANDLIDMGCYEVSLGDTIGTGTPLRIAKVIEAIGKNIEQERVAVHFHNTWGQALANIYQALTMGISTIDSSTAGLGGCPYAKGASGNVATEDVLYLCHQLGIETGVNIEAVAKAGWQICQQLNKTPHSNVSLALLAKQN</sequence>
<dbReference type="GO" id="GO:0004419">
    <property type="term" value="F:hydroxymethylglutaryl-CoA lyase activity"/>
    <property type="evidence" value="ECO:0007669"/>
    <property type="project" value="UniProtKB-EC"/>
</dbReference>